<dbReference type="PANTHER" id="PTHR43086:SF3">
    <property type="entry name" value="NADP-DEPENDENT 3-HYDROXY ACID DEHYDROGENASE YDFG"/>
    <property type="match status" value="1"/>
</dbReference>
<gene>
    <name evidence="12" type="ordered locus">Bcen_4061</name>
</gene>
<dbReference type="Gene3D" id="3.40.50.720">
    <property type="entry name" value="NAD(P)-binding Rossmann-like Domain"/>
    <property type="match status" value="1"/>
</dbReference>
<name>A0A0H2XXJ1_BURO1</name>
<evidence type="ECO:0000256" key="6">
    <source>
        <dbReference type="ARBA" id="ARBA00044065"/>
    </source>
</evidence>
<dbReference type="EC" id="1.1.1.298" evidence="4"/>
<evidence type="ECO:0000256" key="8">
    <source>
        <dbReference type="ARBA" id="ARBA00044349"/>
    </source>
</evidence>
<dbReference type="InterPro" id="IPR020904">
    <property type="entry name" value="Sc_DH/Rdtase_CS"/>
</dbReference>
<dbReference type="HOGENOM" id="CLU_010194_2_1_4"/>
<dbReference type="EMBL" id="CP000379">
    <property type="protein sequence ID" value="ABF78950.1"/>
    <property type="molecule type" value="Genomic_DNA"/>
</dbReference>
<comment type="catalytic activity">
    <reaction evidence="10">
        <text>3-hydroxypropanoate + NADP(+) = 3-oxopropanoate + NADPH + H(+)</text>
        <dbReference type="Rhea" id="RHEA:26438"/>
        <dbReference type="ChEBI" id="CHEBI:15378"/>
        <dbReference type="ChEBI" id="CHEBI:16510"/>
        <dbReference type="ChEBI" id="CHEBI:33190"/>
        <dbReference type="ChEBI" id="CHEBI:57783"/>
        <dbReference type="ChEBI" id="CHEBI:58349"/>
        <dbReference type="EC" id="1.1.1.298"/>
    </reaction>
</comment>
<dbReference type="InterPro" id="IPR002347">
    <property type="entry name" value="SDR_fam"/>
</dbReference>
<dbReference type="SUPFAM" id="SSF51735">
    <property type="entry name" value="NAD(P)-binding Rossmann-fold domains"/>
    <property type="match status" value="1"/>
</dbReference>
<dbReference type="Pfam" id="PF00106">
    <property type="entry name" value="adh_short"/>
    <property type="match status" value="1"/>
</dbReference>
<organism evidence="12">
    <name type="scientific">Burkholderia orbicola (strain AU 1054)</name>
    <dbReference type="NCBI Taxonomy" id="331271"/>
    <lineage>
        <taxon>Bacteria</taxon>
        <taxon>Pseudomonadati</taxon>
        <taxon>Pseudomonadota</taxon>
        <taxon>Betaproteobacteria</taxon>
        <taxon>Burkholderiales</taxon>
        <taxon>Burkholderiaceae</taxon>
        <taxon>Burkholderia</taxon>
        <taxon>Burkholderia cepacia complex</taxon>
        <taxon>Burkholderia orbicola</taxon>
    </lineage>
</organism>
<evidence type="ECO:0000256" key="1">
    <source>
        <dbReference type="ARBA" id="ARBA00006484"/>
    </source>
</evidence>
<dbReference type="AlphaFoldDB" id="A0A0H2XXJ1"/>
<dbReference type="PRINTS" id="PR00081">
    <property type="entry name" value="GDHRDH"/>
</dbReference>
<dbReference type="GO" id="GO:0035527">
    <property type="term" value="F:3-hydroxypropionate dehydrogenase (NADP+) activity"/>
    <property type="evidence" value="ECO:0007669"/>
    <property type="project" value="UniProtKB-EC"/>
</dbReference>
<dbReference type="InterPro" id="IPR036291">
    <property type="entry name" value="NAD(P)-bd_dom_sf"/>
</dbReference>
<evidence type="ECO:0000256" key="2">
    <source>
        <dbReference type="ARBA" id="ARBA00023002"/>
    </source>
</evidence>
<keyword evidence="2" id="KW-0560">Oxidoreductase</keyword>
<comment type="catalytic activity">
    <reaction evidence="3">
        <text>L-allo-threonine + NADP(+) = aminoacetone + CO2 + NADPH</text>
        <dbReference type="Rhea" id="RHEA:43524"/>
        <dbReference type="ChEBI" id="CHEBI:16526"/>
        <dbReference type="ChEBI" id="CHEBI:57783"/>
        <dbReference type="ChEBI" id="CHEBI:58320"/>
        <dbReference type="ChEBI" id="CHEBI:58349"/>
        <dbReference type="ChEBI" id="CHEBI:58585"/>
        <dbReference type="EC" id="1.1.1.381"/>
    </reaction>
</comment>
<evidence type="ECO:0000256" key="5">
    <source>
        <dbReference type="ARBA" id="ARBA00044059"/>
    </source>
</evidence>
<evidence type="ECO:0000256" key="11">
    <source>
        <dbReference type="RuleBase" id="RU000363"/>
    </source>
</evidence>
<evidence type="ECO:0000256" key="7">
    <source>
        <dbReference type="ARBA" id="ARBA00044271"/>
    </source>
</evidence>
<comment type="function">
    <text evidence="9">NADP-dependent dehydrogenase with broad substrate specificity acting on 3-hydroxy acids. Catalyzes the NADP-dependent oxidation of L-allo-threonine to L-2-amino-3-keto-butyrate, which is spontaneously decarboxylated into aminoacetone. Also acts on D-threonine, L-serine, D-serine, D-3-hydroxyisobutyrate, L-3-hydroxyisobutyrate, D-glycerate and L-glycerate. Able to catalyze the reduction of the malonic semialdehyde to 3-hydroxypropionic acid. YdfG is apparently supplementing RutE, the presumed malonic semialdehyde reductase involved in pyrimidine degradation since both are able to detoxify malonic semialdehyde.</text>
</comment>
<reference evidence="12" key="1">
    <citation type="submission" date="2006-05" db="EMBL/GenBank/DDBJ databases">
        <title>Complete sequence of chromosome 2 of Burkholderia cenocepacia AU 1054.</title>
        <authorList>
            <consortium name="US DOE Joint Genome Institute"/>
            <person name="Copeland A."/>
            <person name="Lucas S."/>
            <person name="Lapidus A."/>
            <person name="Barry K."/>
            <person name="Detter J.C."/>
            <person name="Glavina del Rio T."/>
            <person name="Hammon N."/>
            <person name="Israni S."/>
            <person name="Dalin E."/>
            <person name="Tice H."/>
            <person name="Pitluck S."/>
            <person name="Chain P."/>
            <person name="Malfatti S."/>
            <person name="Shin M."/>
            <person name="Vergez L."/>
            <person name="Schmutz J."/>
            <person name="Larimer F."/>
            <person name="Land M."/>
            <person name="Hauser L."/>
            <person name="Kyrpides N."/>
            <person name="Lykidis A."/>
            <person name="LiPuma J.J."/>
            <person name="Konstantinidis K."/>
            <person name="Tiedje J.M."/>
            <person name="Richardson P."/>
        </authorList>
    </citation>
    <scope>NUCLEOTIDE SEQUENCE [LARGE SCALE GENOMIC DNA]</scope>
    <source>
        <strain evidence="12">AU 1054</strain>
    </source>
</reference>
<dbReference type="EC" id="1.1.1.381" evidence="5"/>
<protein>
    <recommendedName>
        <fullName evidence="6">NADP-dependent 3-hydroxy acid dehydrogenase YdfG</fullName>
        <ecNumber evidence="4">1.1.1.298</ecNumber>
        <ecNumber evidence="5">1.1.1.381</ecNumber>
    </recommendedName>
    <alternativeName>
        <fullName evidence="8">L-allo-threonine dehydrogenase</fullName>
    </alternativeName>
    <alternativeName>
        <fullName evidence="7">Malonic semialdehyde reductase</fullName>
    </alternativeName>
</protein>
<evidence type="ECO:0000256" key="10">
    <source>
        <dbReference type="ARBA" id="ARBA00047274"/>
    </source>
</evidence>
<comment type="similarity">
    <text evidence="1 11">Belongs to the short-chain dehydrogenases/reductases (SDR) family.</text>
</comment>
<dbReference type="PANTHER" id="PTHR43086">
    <property type="entry name" value="VERY-LONG-CHAIN 3-OXOOACYL-COA REDUCTASE"/>
    <property type="match status" value="1"/>
</dbReference>
<dbReference type="PRINTS" id="PR00080">
    <property type="entry name" value="SDRFAMILY"/>
</dbReference>
<accession>A0A0H2XXJ1</accession>
<evidence type="ECO:0000256" key="4">
    <source>
        <dbReference type="ARBA" id="ARBA00044050"/>
    </source>
</evidence>
<evidence type="ECO:0000313" key="12">
    <source>
        <dbReference type="EMBL" id="ABF78950.1"/>
    </source>
</evidence>
<evidence type="ECO:0000256" key="9">
    <source>
        <dbReference type="ARBA" id="ARBA00045650"/>
    </source>
</evidence>
<dbReference type="PROSITE" id="PS00061">
    <property type="entry name" value="ADH_SHORT"/>
    <property type="match status" value="1"/>
</dbReference>
<dbReference type="PIRSF" id="PIRSF000126">
    <property type="entry name" value="11-beta-HSD1"/>
    <property type="match status" value="1"/>
</dbReference>
<sequence>MPSRHPAILIETEHIMTQAHRGTALITGASSGIGAVYADRLARRGYDLILVARNRDRLSALAERITNDTQRSVEIVDADLNDRAALAAVEAKLKQDASITLLVNNAGIGTHAPLLDSDVDAMTRMIELNVTALTRLTYAAVPGFVARGRGAVINIASIVAISPETLNGVYGGSKAFVLAFSQSLHHELADKGVQVQAVLPGATATEFWQTGGLPLEHLPKEIVMTAPDMVDAALVGFERGELVTIPSLHAGDEWEAYEAARRTMAPHLSANTPAPRYTTAR</sequence>
<proteinExistence type="inferred from homology"/>
<evidence type="ECO:0000256" key="3">
    <source>
        <dbReference type="ARBA" id="ARBA00043812"/>
    </source>
</evidence>